<reference evidence="1 2" key="1">
    <citation type="journal article" date="2021" name="Hortic Res">
        <title>High-quality reference genome and annotation aids understanding of berry development for evergreen blueberry (Vaccinium darrowii).</title>
        <authorList>
            <person name="Yu J."/>
            <person name="Hulse-Kemp A.M."/>
            <person name="Babiker E."/>
            <person name="Staton M."/>
        </authorList>
    </citation>
    <scope>NUCLEOTIDE SEQUENCE [LARGE SCALE GENOMIC DNA]</scope>
    <source>
        <strain evidence="2">cv. NJ 8807/NJ 8810</strain>
        <tissue evidence="1">Young leaf</tissue>
    </source>
</reference>
<organism evidence="1 2">
    <name type="scientific">Vaccinium darrowii</name>
    <dbReference type="NCBI Taxonomy" id="229202"/>
    <lineage>
        <taxon>Eukaryota</taxon>
        <taxon>Viridiplantae</taxon>
        <taxon>Streptophyta</taxon>
        <taxon>Embryophyta</taxon>
        <taxon>Tracheophyta</taxon>
        <taxon>Spermatophyta</taxon>
        <taxon>Magnoliopsida</taxon>
        <taxon>eudicotyledons</taxon>
        <taxon>Gunneridae</taxon>
        <taxon>Pentapetalae</taxon>
        <taxon>asterids</taxon>
        <taxon>Ericales</taxon>
        <taxon>Ericaceae</taxon>
        <taxon>Vaccinioideae</taxon>
        <taxon>Vaccinieae</taxon>
        <taxon>Vaccinium</taxon>
    </lineage>
</organism>
<comment type="caution">
    <text evidence="1">The sequence shown here is derived from an EMBL/GenBank/DDBJ whole genome shotgun (WGS) entry which is preliminary data.</text>
</comment>
<protein>
    <submittedName>
        <fullName evidence="1">Uncharacterized protein</fullName>
    </submittedName>
</protein>
<evidence type="ECO:0000313" key="1">
    <source>
        <dbReference type="EMBL" id="KAH7841784.1"/>
    </source>
</evidence>
<name>A0ACB7XLU2_9ERIC</name>
<gene>
    <name evidence="1" type="ORF">Vadar_034342</name>
</gene>
<dbReference type="Proteomes" id="UP000828048">
    <property type="component" value="Chromosome 10"/>
</dbReference>
<dbReference type="EMBL" id="CM037160">
    <property type="protein sequence ID" value="KAH7841784.1"/>
    <property type="molecule type" value="Genomic_DNA"/>
</dbReference>
<accession>A0ACB7XLU2</accession>
<proteinExistence type="predicted"/>
<evidence type="ECO:0000313" key="2">
    <source>
        <dbReference type="Proteomes" id="UP000828048"/>
    </source>
</evidence>
<sequence>MNGASGGRSPQGAVGTSSPVHIQPEEMNEQQPISSGGSGAQSSQAAARASSPGDHRTIYWNGRDSNLKNVKFKGNSITTTKYSVVTFLPKCLFEQFRRAANLYFLMISILSSTPLSPATNPVSPISNVLPLSFVVFVSLVKEAWDDWNRLQHDKAINNSKVYLLRDRNWVSASWKELQVGDIVKVKQGELFPADLLFLASTDTNGFCYMETANLDGETNLKIRTALEKTRDCLTFEKASEFNGEVTCEHPNNSVYTFTGNLIIESQTVPLSSAQLLLRGCSLRNTEYITGAVIFSGHETKVKWGVMVNKVVEAPHLGSL</sequence>
<keyword evidence="2" id="KW-1185">Reference proteome</keyword>